<evidence type="ECO:0000313" key="4">
    <source>
        <dbReference type="EMBL" id="GAL93370.1"/>
    </source>
</evidence>
<feature type="chain" id="PRO_5001981964" description="SLH domain-containing protein" evidence="1">
    <location>
        <begin position="27"/>
        <end position="619"/>
    </location>
</feature>
<dbReference type="PROSITE" id="PS51272">
    <property type="entry name" value="SLH"/>
    <property type="match status" value="1"/>
</dbReference>
<dbReference type="GO" id="GO:0015288">
    <property type="term" value="F:porin activity"/>
    <property type="evidence" value="ECO:0007669"/>
    <property type="project" value="InterPro"/>
</dbReference>
<comment type="caution">
    <text evidence="4">The sequence shown here is derived from an EMBL/GenBank/DDBJ whole genome shotgun (WGS) entry which is preliminary data.</text>
</comment>
<dbReference type="Pfam" id="PF04966">
    <property type="entry name" value="OprB"/>
    <property type="match status" value="1"/>
</dbReference>
<dbReference type="Pfam" id="PF00395">
    <property type="entry name" value="SLH"/>
    <property type="match status" value="1"/>
</dbReference>
<keyword evidence="1" id="KW-0732">Signal</keyword>
<evidence type="ECO:0000259" key="3">
    <source>
        <dbReference type="PROSITE" id="PS51272"/>
    </source>
</evidence>
<reference evidence="5" key="1">
    <citation type="journal article" date="2015" name="Genome">
        <title>Whole Genome Sequence of the Non-Microcystin-Producing Microcystis aeruginosa Strain NIES-44.</title>
        <authorList>
            <person name="Okano K."/>
            <person name="Miyata N."/>
            <person name="Ozaki Y."/>
        </authorList>
    </citation>
    <scope>NUCLEOTIDE SEQUENCE [LARGE SCALE GENOMIC DNA]</scope>
    <source>
        <strain evidence="5">NIES-44</strain>
    </source>
</reference>
<dbReference type="PANTHER" id="PTHR43308:SF1">
    <property type="entry name" value="OUTER MEMBRANE PROTEIN ALPHA"/>
    <property type="match status" value="1"/>
</dbReference>
<keyword evidence="2" id="KW-0175">Coiled coil</keyword>
<dbReference type="InterPro" id="IPR007049">
    <property type="entry name" value="Carb-sel_porin_OprB"/>
</dbReference>
<dbReference type="RefSeq" id="WP_045359095.1">
    <property type="nucleotide sequence ID" value="NZ_BBPA01000037.1"/>
</dbReference>
<dbReference type="GO" id="GO:0008643">
    <property type="term" value="P:carbohydrate transport"/>
    <property type="evidence" value="ECO:0007669"/>
    <property type="project" value="InterPro"/>
</dbReference>
<dbReference type="EMBL" id="BBPA01000037">
    <property type="protein sequence ID" value="GAL93370.1"/>
    <property type="molecule type" value="Genomic_DNA"/>
</dbReference>
<feature type="signal peptide" evidence="1">
    <location>
        <begin position="1"/>
        <end position="26"/>
    </location>
</feature>
<dbReference type="InterPro" id="IPR001119">
    <property type="entry name" value="SLH_dom"/>
</dbReference>
<accession>A0A0A1VUH5</accession>
<protein>
    <recommendedName>
        <fullName evidence="3">SLH domain-containing protein</fullName>
    </recommendedName>
</protein>
<evidence type="ECO:0000313" key="5">
    <source>
        <dbReference type="Proteomes" id="UP000030321"/>
    </source>
</evidence>
<feature type="coiled-coil region" evidence="2">
    <location>
        <begin position="150"/>
        <end position="191"/>
    </location>
</feature>
<proteinExistence type="inferred from homology"/>
<dbReference type="NCBIfam" id="NF033921">
    <property type="entry name" value="por_somb"/>
    <property type="match status" value="1"/>
</dbReference>
<comment type="similarity">
    <text evidence="1">Belongs to the OprB family.</text>
</comment>
<dbReference type="InterPro" id="IPR047684">
    <property type="entry name" value="Por_som-like"/>
</dbReference>
<sequence length="619" mass="65946">MLRMFWKSLLVSPAILGATLVASANASSFDPAKSTSVSTEFNNLEIAQVQDNAAGTGELLNQIERYGNEGQVAPVQGNTIDQVTSVNQLRDVSPTAWAFEALRSLVERYGCIVGYPDRTFRGDRALTRWEFAAGLNACLNVMERLIQDGVNVLKEDLDALKRLMDEFQAELAALGARVDNLESRVSFLENNQFSTTTKLAGEVIFAVTDTVGAGSPASQAAMQYRARLVLNTSFTGQDVLKTRLAAGSATPFGFDYKSTTTLQNGDPASVRFDNLQSPSLFQTWTAAGNGSDVVLDWLAYYTPIDLGYFGRFNTYVAAWGGIWNDFVPTTNPFFEDFDGGNGALSTFASENPIYRIGGGSGAGVSLQLGFLQSIVGPTSLSLGYLAGGGGSSSAANPNPGNGLFNGDYAALAQINANLFNFLNVGFTYVNAYQGADTAIFGNGGSFGVTGTSAANLSQTQLNTLLNVNGNDPDSVTLQDEVGFFNFGAKVSNSYGLTGAVNLGFASLSAFGSYSTVRLLGLGDAEVWTYGAGIAFPDLGKEGNILGLFAGAQPYIGHLSFRDMGLKVSNIVPYHVELFYKYQVTDNISITPGVIWISAPEQFKGTGNEWIGTLRGTFTF</sequence>
<evidence type="ECO:0000256" key="2">
    <source>
        <dbReference type="SAM" id="Coils"/>
    </source>
</evidence>
<name>A0A0A1VUH5_MICAE</name>
<organism evidence="4 5">
    <name type="scientific">Microcystis aeruginosa NIES-44</name>
    <dbReference type="NCBI Taxonomy" id="449439"/>
    <lineage>
        <taxon>Bacteria</taxon>
        <taxon>Bacillati</taxon>
        <taxon>Cyanobacteriota</taxon>
        <taxon>Cyanophyceae</taxon>
        <taxon>Oscillatoriophycideae</taxon>
        <taxon>Chroococcales</taxon>
        <taxon>Microcystaceae</taxon>
        <taxon>Microcystis</taxon>
    </lineage>
</organism>
<evidence type="ECO:0000256" key="1">
    <source>
        <dbReference type="RuleBase" id="RU363072"/>
    </source>
</evidence>
<gene>
    <name evidence="4" type="ORF">N44_02057</name>
</gene>
<feature type="domain" description="SLH" evidence="3">
    <location>
        <begin position="85"/>
        <end position="149"/>
    </location>
</feature>
<dbReference type="GO" id="GO:0016020">
    <property type="term" value="C:membrane"/>
    <property type="evidence" value="ECO:0007669"/>
    <property type="project" value="InterPro"/>
</dbReference>
<dbReference type="PANTHER" id="PTHR43308">
    <property type="entry name" value="OUTER MEMBRANE PROTEIN ALPHA-RELATED"/>
    <property type="match status" value="1"/>
</dbReference>
<dbReference type="Proteomes" id="UP000030321">
    <property type="component" value="Unassembled WGS sequence"/>
</dbReference>
<dbReference type="AlphaFoldDB" id="A0A0A1VUH5"/>
<dbReference type="InterPro" id="IPR051465">
    <property type="entry name" value="Cell_Envelope_Struct_Comp"/>
</dbReference>